<evidence type="ECO:0000256" key="1">
    <source>
        <dbReference type="SAM" id="Coils"/>
    </source>
</evidence>
<proteinExistence type="predicted"/>
<reference evidence="3 4" key="1">
    <citation type="journal article" date="2024" name="Chem. Sci.">
        <title>Discovery of a lagriamide polyketide by integrated genome mining, isotopic labeling, and untargeted metabolomics.</title>
        <authorList>
            <person name="Fergusson C.H."/>
            <person name="Saulog J."/>
            <person name="Paulo B.S."/>
            <person name="Wilson D.M."/>
            <person name="Liu D.Y."/>
            <person name="Morehouse N.J."/>
            <person name="Waterworth S."/>
            <person name="Barkei J."/>
            <person name="Gray C.A."/>
            <person name="Kwan J.C."/>
            <person name="Eustaquio A.S."/>
            <person name="Linington R.G."/>
        </authorList>
    </citation>
    <scope>NUCLEOTIDE SEQUENCE [LARGE SCALE GENOMIC DNA]</scope>
    <source>
        <strain evidence="3 4">RL17-338-BIF-B</strain>
    </source>
</reference>
<evidence type="ECO:0000313" key="4">
    <source>
        <dbReference type="Proteomes" id="UP001469089"/>
    </source>
</evidence>
<dbReference type="RefSeq" id="WP_349544422.1">
    <property type="nucleotide sequence ID" value="NZ_JAOALG010000002.1"/>
</dbReference>
<keyword evidence="1" id="KW-0175">Coiled coil</keyword>
<evidence type="ECO:0000313" key="3">
    <source>
        <dbReference type="EMBL" id="MEQ5842616.1"/>
    </source>
</evidence>
<feature type="coiled-coil region" evidence="1">
    <location>
        <begin position="104"/>
        <end position="131"/>
    </location>
</feature>
<gene>
    <name evidence="3" type="ORF">N0A02_24500</name>
</gene>
<feature type="region of interest" description="Disordered" evidence="2">
    <location>
        <begin position="139"/>
        <end position="190"/>
    </location>
</feature>
<dbReference type="Proteomes" id="UP001469089">
    <property type="component" value="Unassembled WGS sequence"/>
</dbReference>
<sequence length="190" mass="20948">MDSTITRTLDALRRVRDARQRKAAIEKVRQERVAARTAQDVADAQTRMMREIAARLALAQRIDRDSGSSAVTPRSLADTFFEDMSRTRAAGLARLDVMRAGEVHRREEATLDELRQQLGRAQANLDKIDRVAGEVGRAAQRRADAREDDEADAAALRGRSHAAGTVTTADESTTRHAASAVSQRRDGNRS</sequence>
<dbReference type="EMBL" id="JAOALG010000002">
    <property type="protein sequence ID" value="MEQ5842616.1"/>
    <property type="molecule type" value="Genomic_DNA"/>
</dbReference>
<accession>A0ABV1LUG2</accession>
<comment type="caution">
    <text evidence="3">The sequence shown here is derived from an EMBL/GenBank/DDBJ whole genome shotgun (WGS) entry which is preliminary data.</text>
</comment>
<keyword evidence="4" id="KW-1185">Reference proteome</keyword>
<name>A0ABV1LUG2_9BURK</name>
<organism evidence="3 4">
    <name type="scientific">Paraburkholderia acidicola</name>
    <dbReference type="NCBI Taxonomy" id="1912599"/>
    <lineage>
        <taxon>Bacteria</taxon>
        <taxon>Pseudomonadati</taxon>
        <taxon>Pseudomonadota</taxon>
        <taxon>Betaproteobacteria</taxon>
        <taxon>Burkholderiales</taxon>
        <taxon>Burkholderiaceae</taxon>
        <taxon>Paraburkholderia</taxon>
    </lineage>
</organism>
<evidence type="ECO:0000256" key="2">
    <source>
        <dbReference type="SAM" id="MobiDB-lite"/>
    </source>
</evidence>
<protein>
    <submittedName>
        <fullName evidence="3">Uncharacterized protein</fullName>
    </submittedName>
</protein>